<protein>
    <submittedName>
        <fullName evidence="2">Uncharacterized protein</fullName>
    </submittedName>
</protein>
<evidence type="ECO:0000256" key="1">
    <source>
        <dbReference type="SAM" id="Phobius"/>
    </source>
</evidence>
<dbReference type="AlphaFoldDB" id="A0AAE6FSS4"/>
<gene>
    <name evidence="2" type="ORF">FIT61_02625</name>
</gene>
<sequence length="197" mass="22828">MGTLRKISILRIILLIKRYSLFFILLNLLTFFCTSFFLNNYVFKSFKGEVLLFTGYSIYFDNVNKIQKKINFFDIDSEVLKFNYLSSRNDTASDEIKLSKYSSSDTLILMELQGNNKLLIKQKLELETQKFLDNLKSQSSLLCSNCASIPPSIISEVLISNSTSYFKTQFAIFLFTSSMTLLSFLLYFFFIGNFKSN</sequence>
<dbReference type="RefSeq" id="WP_139883047.1">
    <property type="nucleotide sequence ID" value="NZ_CP040986.1"/>
</dbReference>
<keyword evidence="3" id="KW-1185">Reference proteome</keyword>
<dbReference type="EMBL" id="CP040986">
    <property type="protein sequence ID" value="QDD13356.1"/>
    <property type="molecule type" value="Genomic_DNA"/>
</dbReference>
<dbReference type="Proteomes" id="UP000312102">
    <property type="component" value="Chromosome"/>
</dbReference>
<feature type="transmembrane region" description="Helical" evidence="1">
    <location>
        <begin position="21"/>
        <end position="43"/>
    </location>
</feature>
<organism evidence="2 3">
    <name type="scientific">Candidatus Methylopumilus rimovensis</name>
    <dbReference type="NCBI Taxonomy" id="2588535"/>
    <lineage>
        <taxon>Bacteria</taxon>
        <taxon>Pseudomonadati</taxon>
        <taxon>Pseudomonadota</taxon>
        <taxon>Betaproteobacteria</taxon>
        <taxon>Nitrosomonadales</taxon>
        <taxon>Methylophilaceae</taxon>
        <taxon>Candidatus Methylopumilus</taxon>
    </lineage>
</organism>
<proteinExistence type="predicted"/>
<evidence type="ECO:0000313" key="2">
    <source>
        <dbReference type="EMBL" id="QDD13356.1"/>
    </source>
</evidence>
<keyword evidence="1" id="KW-0812">Transmembrane</keyword>
<feature type="transmembrane region" description="Helical" evidence="1">
    <location>
        <begin position="170"/>
        <end position="191"/>
    </location>
</feature>
<reference evidence="2 3" key="1">
    <citation type="journal article" date="2019" name="ISME J.">
        <title>Evolution in action: habitat transition from sediment to the pelagial leads to genome streamlining in Methylophilaceae.</title>
        <authorList>
            <person name="Salcher M."/>
            <person name="Schaefle D."/>
            <person name="Kaspar M."/>
            <person name="Neuenschwander S.M."/>
            <person name="Ghai R."/>
        </authorList>
    </citation>
    <scope>NUCLEOTIDE SEQUENCE [LARGE SCALE GENOMIC DNA]</scope>
    <source>
        <strain evidence="2 3">MMS-RI-1</strain>
    </source>
</reference>
<keyword evidence="1" id="KW-1133">Transmembrane helix</keyword>
<dbReference type="KEGG" id="mrk:FIT61_02625"/>
<evidence type="ECO:0000313" key="3">
    <source>
        <dbReference type="Proteomes" id="UP000312102"/>
    </source>
</evidence>
<keyword evidence="1" id="KW-0472">Membrane</keyword>
<name>A0AAE6FSS4_9PROT</name>
<accession>A0AAE6FSS4</accession>